<evidence type="ECO:0000256" key="2">
    <source>
        <dbReference type="ARBA" id="ARBA00023125"/>
    </source>
</evidence>
<dbReference type="SMART" id="SM00100">
    <property type="entry name" value="cNMP"/>
    <property type="match status" value="1"/>
</dbReference>
<dbReference type="PROSITE" id="PS50042">
    <property type="entry name" value="CNMP_BINDING_3"/>
    <property type="match status" value="1"/>
</dbReference>
<dbReference type="CDD" id="cd00038">
    <property type="entry name" value="CAP_ED"/>
    <property type="match status" value="1"/>
</dbReference>
<keyword evidence="1" id="KW-0805">Transcription regulation</keyword>
<evidence type="ECO:0000256" key="3">
    <source>
        <dbReference type="ARBA" id="ARBA00023163"/>
    </source>
</evidence>
<dbReference type="PROSITE" id="PS51063">
    <property type="entry name" value="HTH_CRP_2"/>
    <property type="match status" value="1"/>
</dbReference>
<reference evidence="7 8" key="1">
    <citation type="submission" date="2023-08" db="EMBL/GenBank/DDBJ databases">
        <title>Achromobacter seleniivolatilans sp. nov., isolated from seleniferous soil.</title>
        <authorList>
            <person name="Zhang S."/>
            <person name="Li K."/>
            <person name="Peng J."/>
            <person name="Zhao Q."/>
            <person name="Wang H."/>
            <person name="Guo Y."/>
        </authorList>
    </citation>
    <scope>NUCLEOTIDE SEQUENCE [LARGE SCALE GENOMIC DNA]</scope>
    <source>
        <strain evidence="7 8">R39</strain>
    </source>
</reference>
<accession>A0ABY9M519</accession>
<evidence type="ECO:0000259" key="5">
    <source>
        <dbReference type="PROSITE" id="PS50042"/>
    </source>
</evidence>
<keyword evidence="8" id="KW-1185">Reference proteome</keyword>
<dbReference type="InterPro" id="IPR014710">
    <property type="entry name" value="RmlC-like_jellyroll"/>
</dbReference>
<feature type="signal peptide" evidence="4">
    <location>
        <begin position="1"/>
        <end position="18"/>
    </location>
</feature>
<dbReference type="Pfam" id="PF00027">
    <property type="entry name" value="cNMP_binding"/>
    <property type="match status" value="1"/>
</dbReference>
<dbReference type="InterPro" id="IPR036390">
    <property type="entry name" value="WH_DNA-bd_sf"/>
</dbReference>
<sequence>MTNINFATALAAPVPLLAAHPLFLDLPQSVQAALLDGAKIQSAPAGTMFFREGEDAREFLLVESGQTEVLRYGINGDDRVFQVFEAGHLVAEAAMFMPHGRYPMCARARTDTVVHRLQGSVLRGACATHAPLAMRMLGHLGQKLYGRVNQVEWLSSSTASQRLAAYLLNLHASQGNPMVQLPLSQRQLALQLGIRAETLSRLLTDWAGRGYVAGKRREWTLHNRKPLEELARAEKRGF</sequence>
<dbReference type="PANTHER" id="PTHR24567:SF74">
    <property type="entry name" value="HTH-TYPE TRANSCRIPTIONAL REGULATOR ARCR"/>
    <property type="match status" value="1"/>
</dbReference>
<dbReference type="InterPro" id="IPR000595">
    <property type="entry name" value="cNMP-bd_dom"/>
</dbReference>
<dbReference type="InterPro" id="IPR018490">
    <property type="entry name" value="cNMP-bd_dom_sf"/>
</dbReference>
<feature type="chain" id="PRO_5046330695" evidence="4">
    <location>
        <begin position="19"/>
        <end position="238"/>
    </location>
</feature>
<dbReference type="RefSeq" id="WP_306946567.1">
    <property type="nucleotide sequence ID" value="NZ_CP132976.1"/>
</dbReference>
<evidence type="ECO:0000313" key="7">
    <source>
        <dbReference type="EMBL" id="WMD22094.1"/>
    </source>
</evidence>
<keyword evidence="2" id="KW-0238">DNA-binding</keyword>
<dbReference type="SMART" id="SM00419">
    <property type="entry name" value="HTH_CRP"/>
    <property type="match status" value="1"/>
</dbReference>
<dbReference type="InterPro" id="IPR036388">
    <property type="entry name" value="WH-like_DNA-bd_sf"/>
</dbReference>
<keyword evidence="4" id="KW-0732">Signal</keyword>
<dbReference type="Gene3D" id="2.60.120.10">
    <property type="entry name" value="Jelly Rolls"/>
    <property type="match status" value="1"/>
</dbReference>
<evidence type="ECO:0000256" key="1">
    <source>
        <dbReference type="ARBA" id="ARBA00023015"/>
    </source>
</evidence>
<keyword evidence="3" id="KW-0804">Transcription</keyword>
<dbReference type="Proteomes" id="UP001234798">
    <property type="component" value="Chromosome"/>
</dbReference>
<evidence type="ECO:0000256" key="4">
    <source>
        <dbReference type="SAM" id="SignalP"/>
    </source>
</evidence>
<dbReference type="Pfam" id="PF13545">
    <property type="entry name" value="HTH_Crp_2"/>
    <property type="match status" value="1"/>
</dbReference>
<dbReference type="SUPFAM" id="SSF46785">
    <property type="entry name" value="Winged helix' DNA-binding domain"/>
    <property type="match status" value="1"/>
</dbReference>
<dbReference type="PANTHER" id="PTHR24567">
    <property type="entry name" value="CRP FAMILY TRANSCRIPTIONAL REGULATORY PROTEIN"/>
    <property type="match status" value="1"/>
</dbReference>
<feature type="domain" description="HTH crp-type" evidence="6">
    <location>
        <begin position="157"/>
        <end position="225"/>
    </location>
</feature>
<gene>
    <name evidence="7" type="ORF">RAS12_06890</name>
</gene>
<dbReference type="Gene3D" id="1.10.10.10">
    <property type="entry name" value="Winged helix-like DNA-binding domain superfamily/Winged helix DNA-binding domain"/>
    <property type="match status" value="1"/>
</dbReference>
<dbReference type="InterPro" id="IPR050397">
    <property type="entry name" value="Env_Response_Regulators"/>
</dbReference>
<protein>
    <submittedName>
        <fullName evidence="7">Crp/Fnr family transcriptional regulator</fullName>
    </submittedName>
</protein>
<evidence type="ECO:0000313" key="8">
    <source>
        <dbReference type="Proteomes" id="UP001234798"/>
    </source>
</evidence>
<evidence type="ECO:0000259" key="6">
    <source>
        <dbReference type="PROSITE" id="PS51063"/>
    </source>
</evidence>
<feature type="domain" description="Cyclic nucleotide-binding" evidence="5">
    <location>
        <begin position="22"/>
        <end position="114"/>
    </location>
</feature>
<organism evidence="7 8">
    <name type="scientific">Achromobacter seleniivolatilans</name>
    <dbReference type="NCBI Taxonomy" id="3047478"/>
    <lineage>
        <taxon>Bacteria</taxon>
        <taxon>Pseudomonadati</taxon>
        <taxon>Pseudomonadota</taxon>
        <taxon>Betaproteobacteria</taxon>
        <taxon>Burkholderiales</taxon>
        <taxon>Alcaligenaceae</taxon>
        <taxon>Achromobacter</taxon>
    </lineage>
</organism>
<name>A0ABY9M519_9BURK</name>
<dbReference type="InterPro" id="IPR012318">
    <property type="entry name" value="HTH_CRP"/>
</dbReference>
<dbReference type="EMBL" id="CP132976">
    <property type="protein sequence ID" value="WMD22094.1"/>
    <property type="molecule type" value="Genomic_DNA"/>
</dbReference>
<dbReference type="SUPFAM" id="SSF51206">
    <property type="entry name" value="cAMP-binding domain-like"/>
    <property type="match status" value="1"/>
</dbReference>
<proteinExistence type="predicted"/>